<accession>A0A381Y9A2</accession>
<dbReference type="GO" id="GO:0005829">
    <property type="term" value="C:cytosol"/>
    <property type="evidence" value="ECO:0007669"/>
    <property type="project" value="TreeGrafter"/>
</dbReference>
<keyword evidence="2" id="KW-0032">Aminotransferase</keyword>
<evidence type="ECO:0000256" key="1">
    <source>
        <dbReference type="ARBA" id="ARBA00001933"/>
    </source>
</evidence>
<dbReference type="NCBIfam" id="NF006964">
    <property type="entry name" value="PRK09440.1-2"/>
    <property type="match status" value="1"/>
</dbReference>
<dbReference type="CDD" id="cd00609">
    <property type="entry name" value="AAT_like"/>
    <property type="match status" value="1"/>
</dbReference>
<evidence type="ECO:0000256" key="4">
    <source>
        <dbReference type="ARBA" id="ARBA00022898"/>
    </source>
</evidence>
<evidence type="ECO:0000256" key="3">
    <source>
        <dbReference type="ARBA" id="ARBA00022679"/>
    </source>
</evidence>
<dbReference type="InterPro" id="IPR004839">
    <property type="entry name" value="Aminotransferase_I/II_large"/>
</dbReference>
<dbReference type="InterPro" id="IPR050859">
    <property type="entry name" value="Class-I_PLP-dep_aminotransf"/>
</dbReference>
<gene>
    <name evidence="6" type="ORF">METZ01_LOCUS126314</name>
</gene>
<protein>
    <recommendedName>
        <fullName evidence="5">Aminotransferase class I/classII large domain-containing protein</fullName>
    </recommendedName>
</protein>
<dbReference type="AlphaFoldDB" id="A0A381Y9A2"/>
<sequence length="403" mass="44258">MEDAGAALAGERDVCMLGGGNPARIPAVQSAFRGAMNGLLADGKRFDLLIGDYDGPQGNAAFIEAIAGLLNQQFGWPVTPHNIALTNGSQSSFFVLFNMFAGLFDDGSRRRILLPLVPEYIGYTEMGLGMEMFDTCRPIISLRADDEFKYHIDFEKLAVGPGHGAICVSRPTNPTGNVLTDREIGQLRRLAEDHDLPFIIDGAYGTPFPNIIFSKATPIWDPSVILCLSLSKLGLAGVRTGIVIANESIIKSITGSNAILSLTPGSFGPGLVTEMVREGAILDIANDLIKPYYQERARITMGWLKSALADYPFRIHTPEGAFFLWLWFENLPISSEELYQRLKQRDVLVIAGEHFFPGLAEDWPHSRECIRVSYALDPEIVQRGITIIAEEIKAVYELAARPV</sequence>
<keyword evidence="3" id="KW-0808">Transferase</keyword>
<dbReference type="GO" id="GO:0009042">
    <property type="term" value="F:valine-pyruvate transaminase activity"/>
    <property type="evidence" value="ECO:0007669"/>
    <property type="project" value="TreeGrafter"/>
</dbReference>
<dbReference type="EMBL" id="UINC01017654">
    <property type="protein sequence ID" value="SVA73460.1"/>
    <property type="molecule type" value="Genomic_DNA"/>
</dbReference>
<dbReference type="Pfam" id="PF00155">
    <property type="entry name" value="Aminotran_1_2"/>
    <property type="match status" value="1"/>
</dbReference>
<dbReference type="GO" id="GO:0030170">
    <property type="term" value="F:pyridoxal phosphate binding"/>
    <property type="evidence" value="ECO:0007669"/>
    <property type="project" value="InterPro"/>
</dbReference>
<dbReference type="InterPro" id="IPR015421">
    <property type="entry name" value="PyrdxlP-dep_Trfase_major"/>
</dbReference>
<reference evidence="6" key="1">
    <citation type="submission" date="2018-05" db="EMBL/GenBank/DDBJ databases">
        <authorList>
            <person name="Lanie J.A."/>
            <person name="Ng W.-L."/>
            <person name="Kazmierczak K.M."/>
            <person name="Andrzejewski T.M."/>
            <person name="Davidsen T.M."/>
            <person name="Wayne K.J."/>
            <person name="Tettelin H."/>
            <person name="Glass J.I."/>
            <person name="Rusch D."/>
            <person name="Podicherti R."/>
            <person name="Tsui H.-C.T."/>
            <person name="Winkler M.E."/>
        </authorList>
    </citation>
    <scope>NUCLEOTIDE SEQUENCE</scope>
</reference>
<proteinExistence type="predicted"/>
<evidence type="ECO:0000259" key="5">
    <source>
        <dbReference type="Pfam" id="PF00155"/>
    </source>
</evidence>
<dbReference type="NCBIfam" id="NF006967">
    <property type="entry name" value="PRK09440.1-5"/>
    <property type="match status" value="1"/>
</dbReference>
<evidence type="ECO:0000313" key="6">
    <source>
        <dbReference type="EMBL" id="SVA73460.1"/>
    </source>
</evidence>
<dbReference type="InterPro" id="IPR015424">
    <property type="entry name" value="PyrdxlP-dep_Trfase"/>
</dbReference>
<keyword evidence="4" id="KW-0663">Pyridoxal phosphate</keyword>
<organism evidence="6">
    <name type="scientific">marine metagenome</name>
    <dbReference type="NCBI Taxonomy" id="408172"/>
    <lineage>
        <taxon>unclassified sequences</taxon>
        <taxon>metagenomes</taxon>
        <taxon>ecological metagenomes</taxon>
    </lineage>
</organism>
<dbReference type="GO" id="GO:1901605">
    <property type="term" value="P:alpha-amino acid metabolic process"/>
    <property type="evidence" value="ECO:0007669"/>
    <property type="project" value="TreeGrafter"/>
</dbReference>
<dbReference type="Gene3D" id="3.40.640.10">
    <property type="entry name" value="Type I PLP-dependent aspartate aminotransferase-like (Major domain)"/>
    <property type="match status" value="1"/>
</dbReference>
<comment type="cofactor">
    <cofactor evidence="1">
        <name>pyridoxal 5'-phosphate</name>
        <dbReference type="ChEBI" id="CHEBI:597326"/>
    </cofactor>
</comment>
<feature type="domain" description="Aminotransferase class I/classII large" evidence="5">
    <location>
        <begin position="53"/>
        <end position="386"/>
    </location>
</feature>
<name>A0A381Y9A2_9ZZZZ</name>
<dbReference type="PANTHER" id="PTHR42790">
    <property type="entry name" value="AMINOTRANSFERASE"/>
    <property type="match status" value="1"/>
</dbReference>
<dbReference type="PANTHER" id="PTHR42790:SF4">
    <property type="entry name" value="VALINE--PYRUVATE AMINOTRANSFERASE"/>
    <property type="match status" value="1"/>
</dbReference>
<dbReference type="SUPFAM" id="SSF53383">
    <property type="entry name" value="PLP-dependent transferases"/>
    <property type="match status" value="1"/>
</dbReference>
<evidence type="ECO:0000256" key="2">
    <source>
        <dbReference type="ARBA" id="ARBA00022576"/>
    </source>
</evidence>